<protein>
    <submittedName>
        <fullName evidence="1">Uncharacterized protein</fullName>
    </submittedName>
</protein>
<dbReference type="EMBL" id="JACBXX010000138">
    <property type="protein sequence ID" value="NYS96839.1"/>
    <property type="molecule type" value="Genomic_DNA"/>
</dbReference>
<comment type="caution">
    <text evidence="1">The sequence shown here is derived from an EMBL/GenBank/DDBJ whole genome shotgun (WGS) entry which is preliminary data.</text>
</comment>
<dbReference type="Proteomes" id="UP000589521">
    <property type="component" value="Unassembled WGS sequence"/>
</dbReference>
<name>A0A7Z0M6R7_9STRE</name>
<accession>A0A7Z0M6R7</accession>
<dbReference type="AlphaFoldDB" id="A0A7Z0M6R7"/>
<evidence type="ECO:0000313" key="2">
    <source>
        <dbReference type="Proteomes" id="UP000589521"/>
    </source>
</evidence>
<organism evidence="1 2">
    <name type="scientific">Streptococcus danieliae</name>
    <dbReference type="NCBI Taxonomy" id="747656"/>
    <lineage>
        <taxon>Bacteria</taxon>
        <taxon>Bacillati</taxon>
        <taxon>Bacillota</taxon>
        <taxon>Bacilli</taxon>
        <taxon>Lactobacillales</taxon>
        <taxon>Streptococcaceae</taxon>
        <taxon>Streptococcus</taxon>
    </lineage>
</organism>
<sequence length="47" mass="5632">MAKYYEFHCLRCNKLITTDDEEFTVLSFTGYCEQCAIKQEKLSTDEW</sequence>
<proteinExistence type="predicted"/>
<evidence type="ECO:0000313" key="1">
    <source>
        <dbReference type="EMBL" id="NYS96839.1"/>
    </source>
</evidence>
<dbReference type="RefSeq" id="WP_179925526.1">
    <property type="nucleotide sequence ID" value="NZ_JACBXX010000138.1"/>
</dbReference>
<reference evidence="1 2" key="1">
    <citation type="submission" date="2020-07" db="EMBL/GenBank/DDBJ databases">
        <title>MOT database genomes.</title>
        <authorList>
            <person name="Joseph S."/>
            <person name="Aduse-Opoku J."/>
            <person name="Hashim A."/>
            <person name="Wade W."/>
            <person name="Curtis M."/>
        </authorList>
    </citation>
    <scope>NUCLEOTIDE SEQUENCE [LARGE SCALE GENOMIC DNA]</scope>
    <source>
        <strain evidence="1 2">STR</strain>
    </source>
</reference>
<gene>
    <name evidence="1" type="ORF">HZY94_06565</name>
</gene>